<evidence type="ECO:0000313" key="1">
    <source>
        <dbReference type="EMBL" id="OGZ21629.1"/>
    </source>
</evidence>
<protein>
    <submittedName>
        <fullName evidence="1">Uncharacterized protein</fullName>
    </submittedName>
</protein>
<comment type="caution">
    <text evidence="1">The sequence shown here is derived from an EMBL/GenBank/DDBJ whole genome shotgun (WGS) entry which is preliminary data.</text>
</comment>
<name>A0A1G2E7C5_9BACT</name>
<evidence type="ECO:0000313" key="2">
    <source>
        <dbReference type="Proteomes" id="UP000178703"/>
    </source>
</evidence>
<accession>A0A1G2E7C5</accession>
<sequence length="74" mass="8360">MENFDEKLNELGSDRILKDKILSIQIENPSIAIEKAAFEVKAIHEEKARLEPAKNALNKGEMKEIYSKSILMSG</sequence>
<proteinExistence type="predicted"/>
<dbReference type="Proteomes" id="UP000178703">
    <property type="component" value="Unassembled WGS sequence"/>
</dbReference>
<organism evidence="1 2">
    <name type="scientific">Candidatus Nealsonbacteria bacterium RIFCSPHIGHO2_02_FULL_43_13</name>
    <dbReference type="NCBI Taxonomy" id="1801668"/>
    <lineage>
        <taxon>Bacteria</taxon>
        <taxon>Candidatus Nealsoniibacteriota</taxon>
    </lineage>
</organism>
<dbReference type="EMBL" id="MHMD01000019">
    <property type="protein sequence ID" value="OGZ21629.1"/>
    <property type="molecule type" value="Genomic_DNA"/>
</dbReference>
<reference evidence="1 2" key="1">
    <citation type="journal article" date="2016" name="Nat. Commun.">
        <title>Thousands of microbial genomes shed light on interconnected biogeochemical processes in an aquifer system.</title>
        <authorList>
            <person name="Anantharaman K."/>
            <person name="Brown C.T."/>
            <person name="Hug L.A."/>
            <person name="Sharon I."/>
            <person name="Castelle C.J."/>
            <person name="Probst A.J."/>
            <person name="Thomas B.C."/>
            <person name="Singh A."/>
            <person name="Wilkins M.J."/>
            <person name="Karaoz U."/>
            <person name="Brodie E.L."/>
            <person name="Williams K.H."/>
            <person name="Hubbard S.S."/>
            <person name="Banfield J.F."/>
        </authorList>
    </citation>
    <scope>NUCLEOTIDE SEQUENCE [LARGE SCALE GENOMIC DNA]</scope>
</reference>
<gene>
    <name evidence="1" type="ORF">A3D46_01205</name>
</gene>
<dbReference type="AlphaFoldDB" id="A0A1G2E7C5"/>